<evidence type="ECO:0000259" key="6">
    <source>
        <dbReference type="PROSITE" id="PS51514"/>
    </source>
</evidence>
<keyword evidence="3" id="KW-0539">Nucleus</keyword>
<reference evidence="7 8" key="1">
    <citation type="journal article" date="2018" name="PLoS Genet.">
        <title>Population sequencing reveals clonal diversity and ancestral inbreeding in the grapevine cultivar Chardonnay.</title>
        <authorList>
            <person name="Roach M.J."/>
            <person name="Johnson D.L."/>
            <person name="Bohlmann J."/>
            <person name="van Vuuren H.J."/>
            <person name="Jones S.J."/>
            <person name="Pretorius I.S."/>
            <person name="Schmidt S.A."/>
            <person name="Borneman A.R."/>
        </authorList>
    </citation>
    <scope>NUCLEOTIDE SEQUENCE [LARGE SCALE GENOMIC DNA]</scope>
    <source>
        <strain evidence="8">cv. Chardonnay</strain>
        <tissue evidence="7">Leaf</tissue>
    </source>
</reference>
<organism evidence="7 8">
    <name type="scientific">Vitis vinifera</name>
    <name type="common">Grape</name>
    <dbReference type="NCBI Taxonomy" id="29760"/>
    <lineage>
        <taxon>Eukaryota</taxon>
        <taxon>Viridiplantae</taxon>
        <taxon>Streptophyta</taxon>
        <taxon>Embryophyta</taxon>
        <taxon>Tracheophyta</taxon>
        <taxon>Spermatophyta</taxon>
        <taxon>Magnoliopsida</taxon>
        <taxon>eudicotyledons</taxon>
        <taxon>Gunneridae</taxon>
        <taxon>Pentapetalae</taxon>
        <taxon>rosids</taxon>
        <taxon>Vitales</taxon>
        <taxon>Vitaceae</taxon>
        <taxon>Viteae</taxon>
        <taxon>Vitis</taxon>
    </lineage>
</organism>
<gene>
    <name evidence="7" type="primary">BRXL2_0</name>
    <name evidence="7" type="ORF">CK203_079586</name>
</gene>
<feature type="region of interest" description="Disordered" evidence="4">
    <location>
        <begin position="92"/>
        <end position="125"/>
    </location>
</feature>
<dbReference type="PROSITE" id="PS51514">
    <property type="entry name" value="BRX"/>
    <property type="match status" value="1"/>
</dbReference>
<keyword evidence="5" id="KW-1133">Transmembrane helix</keyword>
<evidence type="ECO:0000256" key="3">
    <source>
        <dbReference type="ARBA" id="ARBA00023242"/>
    </source>
</evidence>
<evidence type="ECO:0000313" key="7">
    <source>
        <dbReference type="EMBL" id="RVW52045.1"/>
    </source>
</evidence>
<dbReference type="EMBL" id="QGNW01001175">
    <property type="protein sequence ID" value="RVW52045.1"/>
    <property type="molecule type" value="Genomic_DNA"/>
</dbReference>
<dbReference type="InterPro" id="IPR013591">
    <property type="entry name" value="Brevis_radix_dom"/>
</dbReference>
<feature type="region of interest" description="Disordered" evidence="4">
    <location>
        <begin position="375"/>
        <end position="432"/>
    </location>
</feature>
<evidence type="ECO:0000256" key="4">
    <source>
        <dbReference type="SAM" id="MobiDB-lite"/>
    </source>
</evidence>
<feature type="transmembrane region" description="Helical" evidence="5">
    <location>
        <begin position="560"/>
        <end position="581"/>
    </location>
</feature>
<evidence type="ECO:0000256" key="1">
    <source>
        <dbReference type="ARBA" id="ARBA00004123"/>
    </source>
</evidence>
<comment type="similarity">
    <text evidence="2">Belongs to the BRX family.</text>
</comment>
<proteinExistence type="inferred from homology"/>
<comment type="caution">
    <text evidence="7">The sequence shown here is derived from an EMBL/GenBank/DDBJ whole genome shotgun (WGS) entry which is preliminary data.</text>
</comment>
<sequence length="588" mass="65855">MLTCIACSKQVSGRSLHEQEEGEGEAVATPSTKHAIKALTAQQPNGDQGHGVEGFRGVQKLQALFWVIGQNQDRNYADSESASDSARFHCSYRRTGSSSSTPRLLGKEMEARSKRLSSGEGTPASVSGRAESVVFMEEDEPKEWIAQVEPGVLITFVSMPQGGNDLKRIRFRWYFPLSLFSSDSESSDLFESDQNAYIRLLLEMAISLLHGPSLMAWCTVYLGFKFNIVKFPSRKGIVTRNFKPMWLEKMYPNPARLVNLNILSGYSPRRISLNFGRCCDMGMILVPHQILSPFLRDETVFSVELHFNFLKAVVVDTIPSSDKSDHGTSGQWRISLTLPPVSREIFNKWQAQRWWAENYDKVMELYNVQRFNRQAVPLPTPPRSEDESSRMESIQNSPVTPPLSKERLPRNFHHRPTGMGYSSSDSLDHHPLQSRHYYDSAGLASTPKLSSISGAKTDTSSIDASVRTSSSREADRSGELSISNASDMETEWLSRTSQESTSPSEHCQMALGSSDVSDSAEKGLGKCTRGCGGKRTEPGYKNNTCDLAELLQEEEDDGTWKLYLLLLPLLLSYCVVMYFYVPGYKQQH</sequence>
<dbReference type="PANTHER" id="PTHR46058:SF2">
    <property type="entry name" value="PROTEIN BREVIS RADIX-LIKE 3"/>
    <property type="match status" value="1"/>
</dbReference>
<feature type="compositionally biased region" description="Polar residues" evidence="4">
    <location>
        <begin position="451"/>
        <end position="469"/>
    </location>
</feature>
<dbReference type="Pfam" id="PF08381">
    <property type="entry name" value="BRX"/>
    <property type="match status" value="2"/>
</dbReference>
<evidence type="ECO:0000256" key="2">
    <source>
        <dbReference type="ARBA" id="ARBA00009057"/>
    </source>
</evidence>
<dbReference type="InterPro" id="IPR044532">
    <property type="entry name" value="BRX-like"/>
</dbReference>
<dbReference type="Proteomes" id="UP000288805">
    <property type="component" value="Unassembled WGS sequence"/>
</dbReference>
<feature type="region of interest" description="Disordered" evidence="4">
    <location>
        <begin position="451"/>
        <end position="522"/>
    </location>
</feature>
<dbReference type="PANTHER" id="PTHR46058">
    <property type="entry name" value="PROTEIN BREVIS RADIX-LIKE 1"/>
    <property type="match status" value="1"/>
</dbReference>
<evidence type="ECO:0000313" key="8">
    <source>
        <dbReference type="Proteomes" id="UP000288805"/>
    </source>
</evidence>
<feature type="compositionally biased region" description="Polar residues" evidence="4">
    <location>
        <begin position="480"/>
        <end position="505"/>
    </location>
</feature>
<dbReference type="GO" id="GO:0005634">
    <property type="term" value="C:nucleus"/>
    <property type="evidence" value="ECO:0007669"/>
    <property type="project" value="UniProtKB-SubCell"/>
</dbReference>
<comment type="subcellular location">
    <subcellularLocation>
        <location evidence="1">Nucleus</location>
    </subcellularLocation>
</comment>
<keyword evidence="5" id="KW-0472">Membrane</keyword>
<protein>
    <submittedName>
        <fullName evidence="7">Protein Brevis radix-like 2</fullName>
    </submittedName>
</protein>
<evidence type="ECO:0000256" key="5">
    <source>
        <dbReference type="SAM" id="Phobius"/>
    </source>
</evidence>
<keyword evidence="5" id="KW-0812">Transmembrane</keyword>
<accession>A0A438EWI0</accession>
<name>A0A438EWI0_VITVI</name>
<feature type="domain" description="BRX" evidence="6">
    <location>
        <begin position="142"/>
        <end position="203"/>
    </location>
</feature>
<dbReference type="AlphaFoldDB" id="A0A438EWI0"/>